<dbReference type="EMBL" id="QGNW01001801">
    <property type="protein sequence ID" value="RVW30342.1"/>
    <property type="molecule type" value="Genomic_DNA"/>
</dbReference>
<accession>A0A438D4K4</accession>
<dbReference type="AlphaFoldDB" id="A0A438D4K4"/>
<organism evidence="2 3">
    <name type="scientific">Vitis vinifera</name>
    <name type="common">Grape</name>
    <dbReference type="NCBI Taxonomy" id="29760"/>
    <lineage>
        <taxon>Eukaryota</taxon>
        <taxon>Viridiplantae</taxon>
        <taxon>Streptophyta</taxon>
        <taxon>Embryophyta</taxon>
        <taxon>Tracheophyta</taxon>
        <taxon>Spermatophyta</taxon>
        <taxon>Magnoliopsida</taxon>
        <taxon>eudicotyledons</taxon>
        <taxon>Gunneridae</taxon>
        <taxon>Pentapetalae</taxon>
        <taxon>rosids</taxon>
        <taxon>Vitales</taxon>
        <taxon>Vitaceae</taxon>
        <taxon>Viteae</taxon>
        <taxon>Vitis</taxon>
    </lineage>
</organism>
<proteinExistence type="predicted"/>
<evidence type="ECO:0000256" key="1">
    <source>
        <dbReference type="SAM" id="MobiDB-lite"/>
    </source>
</evidence>
<feature type="compositionally biased region" description="Polar residues" evidence="1">
    <location>
        <begin position="9"/>
        <end position="22"/>
    </location>
</feature>
<feature type="region of interest" description="Disordered" evidence="1">
    <location>
        <begin position="1"/>
        <end position="79"/>
    </location>
</feature>
<dbReference type="Proteomes" id="UP000288805">
    <property type="component" value="Unassembled WGS sequence"/>
</dbReference>
<reference evidence="2 3" key="1">
    <citation type="journal article" date="2018" name="PLoS Genet.">
        <title>Population sequencing reveals clonal diversity and ancestral inbreeding in the grapevine cultivar Chardonnay.</title>
        <authorList>
            <person name="Roach M.J."/>
            <person name="Johnson D.L."/>
            <person name="Bohlmann J."/>
            <person name="van Vuuren H.J."/>
            <person name="Jones S.J."/>
            <person name="Pretorius I.S."/>
            <person name="Schmidt S.A."/>
            <person name="Borneman A.R."/>
        </authorList>
    </citation>
    <scope>NUCLEOTIDE SEQUENCE [LARGE SCALE GENOMIC DNA]</scope>
    <source>
        <strain evidence="3">cv. Chardonnay</strain>
        <tissue evidence="2">Leaf</tissue>
    </source>
</reference>
<evidence type="ECO:0000313" key="2">
    <source>
        <dbReference type="EMBL" id="RVW30342.1"/>
    </source>
</evidence>
<name>A0A438D4K4_VITVI</name>
<feature type="compositionally biased region" description="Polar residues" evidence="1">
    <location>
        <begin position="52"/>
        <end position="68"/>
    </location>
</feature>
<protein>
    <submittedName>
        <fullName evidence="2">Uncharacterized protein</fullName>
    </submittedName>
</protein>
<sequence length="79" mass="8392">METSPIMPSCSNPSTGSTQINRVPNGKENGIPNPKIDAMDSTEMQHVEQNQHKSSTNLDTFNGANSASRGVPGHISSLL</sequence>
<gene>
    <name evidence="2" type="ORF">CK203_103721</name>
</gene>
<evidence type="ECO:0000313" key="3">
    <source>
        <dbReference type="Proteomes" id="UP000288805"/>
    </source>
</evidence>
<comment type="caution">
    <text evidence="2">The sequence shown here is derived from an EMBL/GenBank/DDBJ whole genome shotgun (WGS) entry which is preliminary data.</text>
</comment>